<reference evidence="5" key="1">
    <citation type="journal article" date="2019" name="Int. J. Syst. Evol. Microbiol.">
        <title>The Global Catalogue of Microorganisms (GCM) 10K type strain sequencing project: providing services to taxonomists for standard genome sequencing and annotation.</title>
        <authorList>
            <consortium name="The Broad Institute Genomics Platform"/>
            <consortium name="The Broad Institute Genome Sequencing Center for Infectious Disease"/>
            <person name="Wu L."/>
            <person name="Ma J."/>
        </authorList>
    </citation>
    <scope>NUCLEOTIDE SEQUENCE [LARGE SCALE GENOMIC DNA]</scope>
    <source>
        <strain evidence="5">JCM 17926</strain>
    </source>
</reference>
<feature type="chain" id="PRO_5047438184" evidence="2">
    <location>
        <begin position="23"/>
        <end position="377"/>
    </location>
</feature>
<evidence type="ECO:0000256" key="1">
    <source>
        <dbReference type="SAM" id="MobiDB-lite"/>
    </source>
</evidence>
<keyword evidence="5" id="KW-1185">Reference proteome</keyword>
<dbReference type="EMBL" id="BAABHC010000016">
    <property type="protein sequence ID" value="GAA4438540.1"/>
    <property type="molecule type" value="Genomic_DNA"/>
</dbReference>
<dbReference type="RefSeq" id="WP_345160744.1">
    <property type="nucleotide sequence ID" value="NZ_BAABHC010000016.1"/>
</dbReference>
<evidence type="ECO:0000313" key="4">
    <source>
        <dbReference type="EMBL" id="GAA4438540.1"/>
    </source>
</evidence>
<dbReference type="PANTHER" id="PTHR23150:SF19">
    <property type="entry name" value="FORMYLGLYCINE-GENERATING ENZYME"/>
    <property type="match status" value="1"/>
</dbReference>
<gene>
    <name evidence="4" type="ORF">GCM10023188_34090</name>
</gene>
<keyword evidence="2" id="KW-0732">Signal</keyword>
<evidence type="ECO:0000259" key="3">
    <source>
        <dbReference type="Pfam" id="PF03781"/>
    </source>
</evidence>
<feature type="domain" description="Sulfatase-modifying factor enzyme-like" evidence="3">
    <location>
        <begin position="69"/>
        <end position="374"/>
    </location>
</feature>
<feature type="signal peptide" evidence="2">
    <location>
        <begin position="1"/>
        <end position="22"/>
    </location>
</feature>
<dbReference type="PANTHER" id="PTHR23150">
    <property type="entry name" value="SULFATASE MODIFYING FACTOR 1, 2"/>
    <property type="match status" value="1"/>
</dbReference>
<dbReference type="InterPro" id="IPR016187">
    <property type="entry name" value="CTDL_fold"/>
</dbReference>
<comment type="caution">
    <text evidence="4">The sequence shown here is derived from an EMBL/GenBank/DDBJ whole genome shotgun (WGS) entry which is preliminary data.</text>
</comment>
<evidence type="ECO:0000256" key="2">
    <source>
        <dbReference type="SAM" id="SignalP"/>
    </source>
</evidence>
<feature type="compositionally biased region" description="Polar residues" evidence="1">
    <location>
        <begin position="316"/>
        <end position="334"/>
    </location>
</feature>
<dbReference type="SUPFAM" id="SSF56436">
    <property type="entry name" value="C-type lectin-like"/>
    <property type="match status" value="1"/>
</dbReference>
<dbReference type="InterPro" id="IPR005532">
    <property type="entry name" value="SUMF_dom"/>
</dbReference>
<proteinExistence type="predicted"/>
<dbReference type="Proteomes" id="UP001500552">
    <property type="component" value="Unassembled WGS sequence"/>
</dbReference>
<dbReference type="Gene3D" id="3.90.1580.10">
    <property type="entry name" value="paralog of FGE (formylglycine-generating enzyme)"/>
    <property type="match status" value="1"/>
</dbReference>
<evidence type="ECO:0000313" key="5">
    <source>
        <dbReference type="Proteomes" id="UP001500552"/>
    </source>
</evidence>
<dbReference type="InterPro" id="IPR042095">
    <property type="entry name" value="SUMF_sf"/>
</dbReference>
<organism evidence="4 5">
    <name type="scientific">Pontibacter saemangeumensis</name>
    <dbReference type="NCBI Taxonomy" id="1084525"/>
    <lineage>
        <taxon>Bacteria</taxon>
        <taxon>Pseudomonadati</taxon>
        <taxon>Bacteroidota</taxon>
        <taxon>Cytophagia</taxon>
        <taxon>Cytophagales</taxon>
        <taxon>Hymenobacteraceae</taxon>
        <taxon>Pontibacter</taxon>
    </lineage>
</organism>
<name>A0ABP8LZ79_9BACT</name>
<sequence>MHNNTAPGLVAAIALLCLPACDAGSGKETVTNTATADTTSMASCTSSLPARFAGSSDTAAYQAKELSREGMVWVEGGTFAMGATDPEGRPDEYPQHQVKVSGFWMDATEVTNAQFAAFVEATGYITTAERAPDWEELKRQLPPGTPKPHDSLLVAASLVFSPPAQPVPLHNAAQWWSWKKGADWRHPQGAGSSIEGKENYPVVQVSWDDATAYAKWAGKRLPTEAEWEYAARGGREAQLYPWGNEGVEQRQPKANTWQGTFPSNNTGWDKYKGLAPVKSFAANQFGLYDMAGNVWEWCADWYAADYYKTQAAGVSENPTGPDSSYDPQEPNTPKRTVRGGSFMCHSSYCKGYRVTSRMKSSADTGLENTGFRCVASE</sequence>
<dbReference type="Pfam" id="PF03781">
    <property type="entry name" value="FGE-sulfatase"/>
    <property type="match status" value="1"/>
</dbReference>
<dbReference type="InterPro" id="IPR051043">
    <property type="entry name" value="Sulfatase_Mod_Factor_Kinase"/>
</dbReference>
<feature type="region of interest" description="Disordered" evidence="1">
    <location>
        <begin position="314"/>
        <end position="339"/>
    </location>
</feature>
<accession>A0ABP8LZ79</accession>
<protein>
    <submittedName>
        <fullName evidence="4">Formylglycine-generating enzyme family protein</fullName>
    </submittedName>
</protein>